<evidence type="ECO:0000313" key="9">
    <source>
        <dbReference type="Proteomes" id="UP001302719"/>
    </source>
</evidence>
<comment type="similarity">
    <text evidence="1 6">Belongs to the universal ribosomal protein uL30 family.</text>
</comment>
<keyword evidence="9" id="KW-1185">Reference proteome</keyword>
<dbReference type="PROSITE" id="PS00634">
    <property type="entry name" value="RIBOSOMAL_L30"/>
    <property type="match status" value="1"/>
</dbReference>
<dbReference type="GO" id="GO:0003735">
    <property type="term" value="F:structural constituent of ribosome"/>
    <property type="evidence" value="ECO:0007669"/>
    <property type="project" value="InterPro"/>
</dbReference>
<sequence>MVTPSNLSITLKRSTIGHPDKMRVVLLGLGLRKIGQTVSRPDTEQVRGLIYKVRHLIEVAVS</sequence>
<dbReference type="InterPro" id="IPR005996">
    <property type="entry name" value="Ribosomal_uL30_bac-type"/>
</dbReference>
<evidence type="ECO:0000313" key="8">
    <source>
        <dbReference type="EMBL" id="WNM59513.1"/>
    </source>
</evidence>
<dbReference type="NCBIfam" id="TIGR01308">
    <property type="entry name" value="rpmD_bact"/>
    <property type="match status" value="1"/>
</dbReference>
<dbReference type="SUPFAM" id="SSF55129">
    <property type="entry name" value="Ribosomal protein L30p/L7e"/>
    <property type="match status" value="1"/>
</dbReference>
<evidence type="ECO:0000259" key="7">
    <source>
        <dbReference type="Pfam" id="PF00327"/>
    </source>
</evidence>
<keyword evidence="4 6" id="KW-0687">Ribonucleoprotein</keyword>
<protein>
    <recommendedName>
        <fullName evidence="5">50S ribosomal protein L30</fullName>
    </recommendedName>
</protein>
<dbReference type="PIRSF" id="PIRSF002211">
    <property type="entry name" value="Ribosomal_L30_bac-type"/>
    <property type="match status" value="1"/>
</dbReference>
<dbReference type="CDD" id="cd01658">
    <property type="entry name" value="Ribosomal_L30"/>
    <property type="match status" value="1"/>
</dbReference>
<reference evidence="8 9" key="1">
    <citation type="submission" date="2023-01" db="EMBL/GenBank/DDBJ databases">
        <title>Cultivation and genomic characterization of new, ubiquitous marine nitrite-oxidizing bacteria from the Nitrospirales.</title>
        <authorList>
            <person name="Mueller A.J."/>
            <person name="Daebeler A."/>
            <person name="Herbold C.W."/>
            <person name="Kirkegaard R.H."/>
            <person name="Daims H."/>
        </authorList>
    </citation>
    <scope>NUCLEOTIDE SEQUENCE [LARGE SCALE GENOMIC DNA]</scope>
    <source>
        <strain evidence="8 9">VA</strain>
    </source>
</reference>
<dbReference type="PANTHER" id="PTHR15892">
    <property type="entry name" value="MITOCHONDRIAL RIBOSOMAL PROTEIN L30"/>
    <property type="match status" value="1"/>
</dbReference>
<dbReference type="InterPro" id="IPR036919">
    <property type="entry name" value="Ribo_uL30_ferredoxin-like_sf"/>
</dbReference>
<dbReference type="GO" id="GO:0006412">
    <property type="term" value="P:translation"/>
    <property type="evidence" value="ECO:0007669"/>
    <property type="project" value="InterPro"/>
</dbReference>
<comment type="subunit">
    <text evidence="2">Part of the 50S ribosomal subunit.</text>
</comment>
<evidence type="ECO:0000256" key="2">
    <source>
        <dbReference type="ARBA" id="ARBA00011838"/>
    </source>
</evidence>
<keyword evidence="3 6" id="KW-0689">Ribosomal protein</keyword>
<feature type="domain" description="Large ribosomal subunit protein uL30-like ferredoxin-like fold" evidence="7">
    <location>
        <begin position="8"/>
        <end position="57"/>
    </location>
</feature>
<dbReference type="Pfam" id="PF00327">
    <property type="entry name" value="Ribosomal_L30"/>
    <property type="match status" value="1"/>
</dbReference>
<dbReference type="EMBL" id="CP116967">
    <property type="protein sequence ID" value="WNM59513.1"/>
    <property type="molecule type" value="Genomic_DNA"/>
</dbReference>
<dbReference type="Gene3D" id="3.30.1390.20">
    <property type="entry name" value="Ribosomal protein L30, ferredoxin-like fold domain"/>
    <property type="match status" value="1"/>
</dbReference>
<proteinExistence type="inferred from homology"/>
<gene>
    <name evidence="8" type="primary">rpmD</name>
    <name evidence="8" type="ORF">PP769_07085</name>
</gene>
<organism evidence="8 9">
    <name type="scientific">Candidatus Nitrospira allomarina</name>
    <dbReference type="NCBI Taxonomy" id="3020900"/>
    <lineage>
        <taxon>Bacteria</taxon>
        <taxon>Pseudomonadati</taxon>
        <taxon>Nitrospirota</taxon>
        <taxon>Nitrospiria</taxon>
        <taxon>Nitrospirales</taxon>
        <taxon>Nitrospiraceae</taxon>
        <taxon>Nitrospira</taxon>
    </lineage>
</organism>
<evidence type="ECO:0000256" key="6">
    <source>
        <dbReference type="RuleBase" id="RU003734"/>
    </source>
</evidence>
<evidence type="ECO:0000256" key="4">
    <source>
        <dbReference type="ARBA" id="ARBA00023274"/>
    </source>
</evidence>
<dbReference type="KEGG" id="nall:PP769_07085"/>
<dbReference type="GO" id="GO:0022625">
    <property type="term" value="C:cytosolic large ribosomal subunit"/>
    <property type="evidence" value="ECO:0007669"/>
    <property type="project" value="TreeGrafter"/>
</dbReference>
<accession>A0AA96GCY7</accession>
<dbReference type="InterPro" id="IPR016082">
    <property type="entry name" value="Ribosomal_uL30_ferredoxin-like"/>
</dbReference>
<dbReference type="InterPro" id="IPR018038">
    <property type="entry name" value="Ribosomal_uL30_CS"/>
</dbReference>
<evidence type="ECO:0000256" key="3">
    <source>
        <dbReference type="ARBA" id="ARBA00022980"/>
    </source>
</evidence>
<dbReference type="Proteomes" id="UP001302719">
    <property type="component" value="Chromosome"/>
</dbReference>
<evidence type="ECO:0000256" key="5">
    <source>
        <dbReference type="ARBA" id="ARBA00035492"/>
    </source>
</evidence>
<dbReference type="PANTHER" id="PTHR15892:SF2">
    <property type="entry name" value="LARGE RIBOSOMAL SUBUNIT PROTEIN UL30M"/>
    <property type="match status" value="1"/>
</dbReference>
<name>A0AA96GCY7_9BACT</name>
<dbReference type="RefSeq" id="WP_312646274.1">
    <property type="nucleotide sequence ID" value="NZ_CP116967.1"/>
</dbReference>
<dbReference type="AlphaFoldDB" id="A0AA96GCY7"/>
<dbReference type="HAMAP" id="MF_01371_B">
    <property type="entry name" value="Ribosomal_uL30_B"/>
    <property type="match status" value="1"/>
</dbReference>
<evidence type="ECO:0000256" key="1">
    <source>
        <dbReference type="ARBA" id="ARBA00007594"/>
    </source>
</evidence>